<feature type="domain" description="TonB C-terminal" evidence="3">
    <location>
        <begin position="312"/>
        <end position="366"/>
    </location>
</feature>
<evidence type="ECO:0000259" key="3">
    <source>
        <dbReference type="Pfam" id="PF03544"/>
    </source>
</evidence>
<dbReference type="Pfam" id="PF03544">
    <property type="entry name" value="TonB_C"/>
    <property type="match status" value="1"/>
</dbReference>
<sequence length="376" mass="41146">MLSTSSSNNKSSKLYIRVVVVGIVTALHGLLLYLFFQYQTPLKIEPQTTQPLEISFIQMKPQQPSQTYHSQPPVVVHHADPAKQAYPSDNTQAADIKKKPLSTPNPVPAKLVNHPAKDNNHKPIELRPTIDNSTSQQKASQLKTPLSTASQSRSQTQPPKKSQDISSEPLMNARENNAHYEQQQAAQIERNISSNNSQSLAQPKSATIKSATTKQSHTNTEYALKPITHDERAESSAKSSKDSMRPQIQKTPNQPVSPVISAMPAVPAINSLPKPATPITFGNADASWQKKPNTQLAPNLSRIVTLKQLSSLQVKLNVNAKGDVEKCRITQTSGDQEVDKFICQQVQKAKLYPKKANGVTVPSIGNLTIALTNLAN</sequence>
<reference evidence="4" key="1">
    <citation type="submission" date="2017-11" db="EMBL/GenBank/DDBJ databases">
        <title>Complete Genome Sequence from Moraxella oslensis YHS isolated from human skin.</title>
        <authorList>
            <person name="Lee K."/>
            <person name="Lim J.Y."/>
            <person name="Hwang I."/>
        </authorList>
    </citation>
    <scope>NUCLEOTIDE SEQUENCE</scope>
    <source>
        <strain evidence="4">YHS</strain>
    </source>
</reference>
<feature type="compositionally biased region" description="Polar residues" evidence="1">
    <location>
        <begin position="130"/>
        <end position="166"/>
    </location>
</feature>
<dbReference type="EMBL" id="CP024176">
    <property type="protein sequence ID" value="ATQ83066.2"/>
    <property type="molecule type" value="Genomic_DNA"/>
</dbReference>
<keyword evidence="2" id="KW-0812">Transmembrane</keyword>
<dbReference type="Gene3D" id="3.30.1150.10">
    <property type="match status" value="1"/>
</dbReference>
<gene>
    <name evidence="4" type="ORF">YHS_04070</name>
</gene>
<keyword evidence="2" id="KW-0472">Membrane</keyword>
<dbReference type="InterPro" id="IPR037682">
    <property type="entry name" value="TonB_C"/>
</dbReference>
<protein>
    <recommendedName>
        <fullName evidence="3">TonB C-terminal domain-containing protein</fullName>
    </recommendedName>
</protein>
<feature type="compositionally biased region" description="Polar residues" evidence="1">
    <location>
        <begin position="195"/>
        <end position="221"/>
    </location>
</feature>
<feature type="compositionally biased region" description="Polar residues" evidence="1">
    <location>
        <begin position="246"/>
        <end position="256"/>
    </location>
</feature>
<evidence type="ECO:0000256" key="1">
    <source>
        <dbReference type="SAM" id="MobiDB-lite"/>
    </source>
</evidence>
<feature type="transmembrane region" description="Helical" evidence="2">
    <location>
        <begin position="14"/>
        <end position="36"/>
    </location>
</feature>
<dbReference type="AlphaFoldDB" id="A0AAD0ADA0"/>
<dbReference type="SUPFAM" id="SSF74653">
    <property type="entry name" value="TolA/TonB C-terminal domain"/>
    <property type="match status" value="1"/>
</dbReference>
<feature type="compositionally biased region" description="Basic and acidic residues" evidence="1">
    <location>
        <begin position="115"/>
        <end position="125"/>
    </location>
</feature>
<keyword evidence="2" id="KW-1133">Transmembrane helix</keyword>
<feature type="compositionally biased region" description="Basic and acidic residues" evidence="1">
    <location>
        <begin position="227"/>
        <end position="244"/>
    </location>
</feature>
<feature type="region of interest" description="Disordered" evidence="1">
    <location>
        <begin position="195"/>
        <end position="259"/>
    </location>
</feature>
<name>A0AAD0ADA0_FAUOS</name>
<accession>A0AAD0ADA0</accession>
<evidence type="ECO:0000256" key="2">
    <source>
        <dbReference type="SAM" id="Phobius"/>
    </source>
</evidence>
<organism evidence="4">
    <name type="scientific">Faucicola osloensis</name>
    <name type="common">Moraxella osloensis</name>
    <dbReference type="NCBI Taxonomy" id="34062"/>
    <lineage>
        <taxon>Bacteria</taxon>
        <taxon>Pseudomonadati</taxon>
        <taxon>Pseudomonadota</taxon>
        <taxon>Gammaproteobacteria</taxon>
        <taxon>Moraxellales</taxon>
        <taxon>Moraxellaceae</taxon>
        <taxon>Faucicola</taxon>
    </lineage>
</organism>
<evidence type="ECO:0000313" key="4">
    <source>
        <dbReference type="EMBL" id="ATQ83066.2"/>
    </source>
</evidence>
<dbReference type="GO" id="GO:0055085">
    <property type="term" value="P:transmembrane transport"/>
    <property type="evidence" value="ECO:0007669"/>
    <property type="project" value="InterPro"/>
</dbReference>
<feature type="region of interest" description="Disordered" evidence="1">
    <location>
        <begin position="83"/>
        <end position="166"/>
    </location>
</feature>
<proteinExistence type="predicted"/>